<accession>A0A1G4VFM5</accession>
<dbReference type="STRING" id="1502745.SAMN02799620_00810"/>
<gene>
    <name evidence="2" type="ORF">SAMN02799620_00810</name>
</gene>
<dbReference type="InterPro" id="IPR013783">
    <property type="entry name" value="Ig-like_fold"/>
</dbReference>
<evidence type="ECO:0000313" key="2">
    <source>
        <dbReference type="EMBL" id="SCX06087.1"/>
    </source>
</evidence>
<proteinExistence type="predicted"/>
<organism evidence="2 3">
    <name type="scientific">Mycolicibacterium fluoranthenivorans</name>
    <dbReference type="NCBI Taxonomy" id="258505"/>
    <lineage>
        <taxon>Bacteria</taxon>
        <taxon>Bacillati</taxon>
        <taxon>Actinomycetota</taxon>
        <taxon>Actinomycetes</taxon>
        <taxon>Mycobacteriales</taxon>
        <taxon>Mycobacteriaceae</taxon>
        <taxon>Mycolicibacterium</taxon>
    </lineage>
</organism>
<reference evidence="3" key="1">
    <citation type="submission" date="2016-10" db="EMBL/GenBank/DDBJ databases">
        <authorList>
            <person name="Varghese N."/>
            <person name="Submissions S."/>
        </authorList>
    </citation>
    <scope>NUCLEOTIDE SEQUENCE [LARGE SCALE GENOMIC DNA]</scope>
    <source>
        <strain evidence="3">UNC267MFSha1.1M11</strain>
    </source>
</reference>
<protein>
    <submittedName>
        <fullName evidence="2">Ig-like domain (Group 3)</fullName>
    </submittedName>
</protein>
<dbReference type="EMBL" id="FMUB01000002">
    <property type="protein sequence ID" value="SCX06087.1"/>
    <property type="molecule type" value="Genomic_DNA"/>
</dbReference>
<dbReference type="SUPFAM" id="SSF52266">
    <property type="entry name" value="SGNH hydrolase"/>
    <property type="match status" value="1"/>
</dbReference>
<dbReference type="RefSeq" id="WP_090354070.1">
    <property type="nucleotide sequence ID" value="NZ_FMUB01000002.1"/>
</dbReference>
<sequence>MAIDANSYGEARKAIALTERLTKSGAAWWSKVFAAPADSPTITVATSSQITGTVVTPTASYDYDPIFRYDGCHAVTVDGAGAYASTYPELLVPETVTDAQDLEYRFVAATTGTGTLGIRVIVDGKLTSLAMPRFDAVAGNAYYVRLHFGATKVKNVRVAANGSSRFVSLEATTYSVLQRPLGTPRSRFAVIGDSLQMGSPTFHYLGWESHSFFQSILMGCDSYINLGIGGTGWSDVAPGSDFGARIVTALACSPHILAFFGSRNDNSRYTQVLAAAMAGLAQVESVPVVLVCGPQQGTSFTVLNDLVRQSTIASGRTWIDLLGIAQDYTLDATGHPTFDEQLALARAAHAQVDMSAIIAAVAGANAARPGSTIAVATTPATAATAGSSVTITATVTSPLSTAGTVQFYDNGVALGSPVTVTGGTASYTTSALSTALHSITAKFRPTNPNTVKPSTSAAVSLNVSANLGVSDDFNRADGPVGNSLNGKAWDTTFPGWAIISNQVGNPSPTGSTYLPIDCGVLVGTYEFTWGGAYYQDARFYLAYQNNLNHIILNNISGTWRLWTNIAGTSAVMATGSANAWVAGDAMQIVVTQGSSPTKFTFVVKKNGTTVVTATDYDIGVLAANTKLAFGVNASGGAVRFDNVVMTP</sequence>
<dbReference type="Gene3D" id="2.60.40.10">
    <property type="entry name" value="Immunoglobulins"/>
    <property type="match status" value="1"/>
</dbReference>
<evidence type="ECO:0000259" key="1">
    <source>
        <dbReference type="Pfam" id="PF16640"/>
    </source>
</evidence>
<dbReference type="AlphaFoldDB" id="A0A1G4VFM5"/>
<feature type="domain" description="Bacterial Ig-like" evidence="1">
    <location>
        <begin position="377"/>
        <end position="463"/>
    </location>
</feature>
<dbReference type="GO" id="GO:0005975">
    <property type="term" value="P:carbohydrate metabolic process"/>
    <property type="evidence" value="ECO:0007669"/>
    <property type="project" value="UniProtKB-ARBA"/>
</dbReference>
<dbReference type="Proteomes" id="UP000199707">
    <property type="component" value="Unassembled WGS sequence"/>
</dbReference>
<evidence type="ECO:0000313" key="3">
    <source>
        <dbReference type="Proteomes" id="UP000199707"/>
    </source>
</evidence>
<dbReference type="Pfam" id="PF16640">
    <property type="entry name" value="Big_3_5"/>
    <property type="match status" value="1"/>
</dbReference>
<name>A0A1G4VFM5_9MYCO</name>
<dbReference type="InterPro" id="IPR032109">
    <property type="entry name" value="Big_3_5"/>
</dbReference>